<evidence type="ECO:0000259" key="8">
    <source>
        <dbReference type="Pfam" id="PF16916"/>
    </source>
</evidence>
<sequence length="326" mass="35166">MGRWTMSFFQLLKKGNKSSGIAALGNTALTIIKGIAAFISGNGTMFATTLHSAADAINQGFVFVGSALAEKAPTKRFPTGFGRVVNLFVLIAVIVISIMAYETLHKGWELIQHPKETTNIVLNASILVIAVIIDGLILIKAMKEIAHETRTEGKGLALASNAFKNVSLASPPTRLVFYEDIIATFGALLALVSIVVSYFTGLYVLDGIGTLLIGILLIVIAVKIGYENTIGLIGVAAPKDVEDRIAELILTDPDVEDIKNLRILQEGRKYHVESYLELKPGLSLAVADDIKIRVRDLLYTDPDIADVTLGIFESDGIKTWGDEPTV</sequence>
<dbReference type="InterPro" id="IPR027470">
    <property type="entry name" value="Cation_efflux_CTD"/>
</dbReference>
<name>A0A084GIZ9_METID</name>
<dbReference type="NCBIfam" id="TIGR01297">
    <property type="entry name" value="CDF"/>
    <property type="match status" value="1"/>
</dbReference>
<organism evidence="9 10">
    <name type="scientific">Metabacillus indicus</name>
    <name type="common">Bacillus indicus</name>
    <dbReference type="NCBI Taxonomy" id="246786"/>
    <lineage>
        <taxon>Bacteria</taxon>
        <taxon>Bacillati</taxon>
        <taxon>Bacillota</taxon>
        <taxon>Bacilli</taxon>
        <taxon>Bacillales</taxon>
        <taxon>Bacillaceae</taxon>
        <taxon>Metabacillus</taxon>
    </lineage>
</organism>
<dbReference type="Gene3D" id="3.30.70.1350">
    <property type="entry name" value="Cation efflux protein, cytoplasmic domain"/>
    <property type="match status" value="1"/>
</dbReference>
<dbReference type="Pfam" id="PF01545">
    <property type="entry name" value="Cation_efflux"/>
    <property type="match status" value="1"/>
</dbReference>
<accession>A0A084GIZ9</accession>
<feature type="transmembrane region" description="Helical" evidence="6">
    <location>
        <begin position="21"/>
        <end position="39"/>
    </location>
</feature>
<feature type="transmembrane region" description="Helical" evidence="6">
    <location>
        <begin position="120"/>
        <end position="139"/>
    </location>
</feature>
<evidence type="ECO:0000256" key="3">
    <source>
        <dbReference type="ARBA" id="ARBA00022692"/>
    </source>
</evidence>
<evidence type="ECO:0000256" key="4">
    <source>
        <dbReference type="ARBA" id="ARBA00022989"/>
    </source>
</evidence>
<dbReference type="SUPFAM" id="SSF160240">
    <property type="entry name" value="Cation efflux protein cytoplasmic domain-like"/>
    <property type="match status" value="1"/>
</dbReference>
<comment type="subcellular location">
    <subcellularLocation>
        <location evidence="1">Membrane</location>
        <topology evidence="1">Multi-pass membrane protein</topology>
    </subcellularLocation>
</comment>
<feature type="transmembrane region" description="Helical" evidence="6">
    <location>
        <begin position="81"/>
        <end position="100"/>
    </location>
</feature>
<evidence type="ECO:0000256" key="6">
    <source>
        <dbReference type="SAM" id="Phobius"/>
    </source>
</evidence>
<feature type="transmembrane region" description="Helical" evidence="6">
    <location>
        <begin position="207"/>
        <end position="226"/>
    </location>
</feature>
<dbReference type="SUPFAM" id="SSF161111">
    <property type="entry name" value="Cation efflux protein transmembrane domain-like"/>
    <property type="match status" value="1"/>
</dbReference>
<keyword evidence="2" id="KW-0813">Transport</keyword>
<protein>
    <submittedName>
        <fullName evidence="9">Cobalt transporter</fullName>
    </submittedName>
</protein>
<dbReference type="STRING" id="246786.GS18_0220980"/>
<keyword evidence="3 6" id="KW-0812">Transmembrane</keyword>
<evidence type="ECO:0000256" key="1">
    <source>
        <dbReference type="ARBA" id="ARBA00004141"/>
    </source>
</evidence>
<dbReference type="GO" id="GO:0006829">
    <property type="term" value="P:zinc ion transport"/>
    <property type="evidence" value="ECO:0007669"/>
    <property type="project" value="InterPro"/>
</dbReference>
<gene>
    <name evidence="9" type="ORF">GS18_0220980</name>
</gene>
<feature type="domain" description="Cation efflux protein cytoplasmic" evidence="8">
    <location>
        <begin position="238"/>
        <end position="308"/>
    </location>
</feature>
<evidence type="ECO:0000313" key="9">
    <source>
        <dbReference type="EMBL" id="KEZ47311.1"/>
    </source>
</evidence>
<dbReference type="GO" id="GO:0016020">
    <property type="term" value="C:membrane"/>
    <property type="evidence" value="ECO:0007669"/>
    <property type="project" value="UniProtKB-SubCell"/>
</dbReference>
<evidence type="ECO:0000256" key="5">
    <source>
        <dbReference type="ARBA" id="ARBA00023136"/>
    </source>
</evidence>
<feature type="domain" description="Cation efflux protein transmembrane" evidence="7">
    <location>
        <begin position="21"/>
        <end position="229"/>
    </location>
</feature>
<evidence type="ECO:0000313" key="10">
    <source>
        <dbReference type="Proteomes" id="UP000028549"/>
    </source>
</evidence>
<dbReference type="InterPro" id="IPR027469">
    <property type="entry name" value="Cation_efflux_TMD_sf"/>
</dbReference>
<proteinExistence type="predicted"/>
<reference evidence="9 10" key="1">
    <citation type="journal article" date="2005" name="Int. J. Syst. Evol. Microbiol.">
        <title>Bacillus cibi sp. nov., isolated from jeotgal, a traditional Korean fermented seafood.</title>
        <authorList>
            <person name="Yoon J.H."/>
            <person name="Lee C.H."/>
            <person name="Oh T.K."/>
        </authorList>
    </citation>
    <scope>NUCLEOTIDE SEQUENCE [LARGE SCALE GENOMIC DNA]</scope>
    <source>
        <strain evidence="9 10">DSM 16189</strain>
    </source>
</reference>
<dbReference type="Proteomes" id="UP000028549">
    <property type="component" value="Unassembled WGS sequence"/>
</dbReference>
<dbReference type="Gene3D" id="1.20.1510.10">
    <property type="entry name" value="Cation efflux protein transmembrane domain"/>
    <property type="match status" value="1"/>
</dbReference>
<dbReference type="PANTHER" id="PTHR13414:SF9">
    <property type="entry name" value="PROTON-COUPLED ZINC ANTIPORTER SLC30A9, MITOCHONDRIAL"/>
    <property type="match status" value="1"/>
</dbReference>
<comment type="caution">
    <text evidence="9">The sequence shown here is derived from an EMBL/GenBank/DDBJ whole genome shotgun (WGS) entry which is preliminary data.</text>
</comment>
<dbReference type="EMBL" id="JNVC02000024">
    <property type="protein sequence ID" value="KEZ47311.1"/>
    <property type="molecule type" value="Genomic_DNA"/>
</dbReference>
<dbReference type="InterPro" id="IPR036837">
    <property type="entry name" value="Cation_efflux_CTD_sf"/>
</dbReference>
<keyword evidence="10" id="KW-1185">Reference proteome</keyword>
<evidence type="ECO:0000256" key="2">
    <source>
        <dbReference type="ARBA" id="ARBA00022448"/>
    </source>
</evidence>
<keyword evidence="4 6" id="KW-1133">Transmembrane helix</keyword>
<dbReference type="Pfam" id="PF16916">
    <property type="entry name" value="ZT_dimer"/>
    <property type="match status" value="1"/>
</dbReference>
<dbReference type="InterPro" id="IPR058533">
    <property type="entry name" value="Cation_efflux_TM"/>
</dbReference>
<dbReference type="PANTHER" id="PTHR13414">
    <property type="entry name" value="HUEL-CATION TRANSPORTER"/>
    <property type="match status" value="1"/>
</dbReference>
<evidence type="ECO:0000259" key="7">
    <source>
        <dbReference type="Pfam" id="PF01545"/>
    </source>
</evidence>
<feature type="transmembrane region" description="Helical" evidence="6">
    <location>
        <begin position="181"/>
        <end position="201"/>
    </location>
</feature>
<keyword evidence="5 6" id="KW-0472">Membrane</keyword>
<dbReference type="AlphaFoldDB" id="A0A084GIZ9"/>
<dbReference type="GO" id="GO:0008324">
    <property type="term" value="F:monoatomic cation transmembrane transporter activity"/>
    <property type="evidence" value="ECO:0007669"/>
    <property type="project" value="InterPro"/>
</dbReference>
<dbReference type="InterPro" id="IPR002524">
    <property type="entry name" value="Cation_efflux"/>
</dbReference>
<dbReference type="InterPro" id="IPR040177">
    <property type="entry name" value="SLC30A9"/>
</dbReference>